<dbReference type="PANTHER" id="PTHR31634">
    <property type="entry name" value="BLOC-1-RELATED COMPLEX SUBUNIT 5"/>
    <property type="match status" value="1"/>
</dbReference>
<keyword evidence="6" id="KW-0449">Lipoprotein</keyword>
<dbReference type="CDD" id="cd22789">
    <property type="entry name" value="BORCS5-like"/>
    <property type="match status" value="1"/>
</dbReference>
<dbReference type="STRING" id="131310.A0A0N5A5L4"/>
<evidence type="ECO:0000256" key="3">
    <source>
        <dbReference type="ARBA" id="ARBA00022300"/>
    </source>
</evidence>
<dbReference type="GO" id="GO:0072384">
    <property type="term" value="P:organelle transport along microtubule"/>
    <property type="evidence" value="ECO:0007669"/>
    <property type="project" value="TreeGrafter"/>
</dbReference>
<evidence type="ECO:0000256" key="6">
    <source>
        <dbReference type="ARBA" id="ARBA00023288"/>
    </source>
</evidence>
<dbReference type="GO" id="GO:0099078">
    <property type="term" value="C:BORC complex"/>
    <property type="evidence" value="ECO:0007669"/>
    <property type="project" value="TreeGrafter"/>
</dbReference>
<dbReference type="Pfam" id="PF10158">
    <property type="entry name" value="LOH1CR12"/>
    <property type="match status" value="1"/>
</dbReference>
<comment type="subcellular location">
    <subcellularLocation>
        <location evidence="1">Lysosome membrane</location>
        <topology evidence="1">Lipid-anchor</topology>
        <orientation evidence="1">Cytoplasmic side</orientation>
    </subcellularLocation>
</comment>
<proteinExistence type="inferred from homology"/>
<accession>A0A0N5A5L4</accession>
<dbReference type="GO" id="GO:0030672">
    <property type="term" value="C:synaptic vesicle membrane"/>
    <property type="evidence" value="ECO:0007669"/>
    <property type="project" value="TreeGrafter"/>
</dbReference>
<keyword evidence="4" id="KW-0472">Membrane</keyword>
<dbReference type="GO" id="GO:0032418">
    <property type="term" value="P:lysosome localization"/>
    <property type="evidence" value="ECO:0007669"/>
    <property type="project" value="InterPro"/>
</dbReference>
<protein>
    <recommendedName>
        <fullName evidence="3">BLOC-1-related complex subunit 5</fullName>
    </recommendedName>
</protein>
<feature type="compositionally biased region" description="Polar residues" evidence="7">
    <location>
        <begin position="26"/>
        <end position="46"/>
    </location>
</feature>
<evidence type="ECO:0000313" key="8">
    <source>
        <dbReference type="Proteomes" id="UP000038045"/>
    </source>
</evidence>
<dbReference type="Proteomes" id="UP000038045">
    <property type="component" value="Unplaced"/>
</dbReference>
<name>A0A0N5A5L4_PARTI</name>
<evidence type="ECO:0000313" key="9">
    <source>
        <dbReference type="WBParaSite" id="PTRK_0001699400.1"/>
    </source>
</evidence>
<dbReference type="GO" id="GO:1903744">
    <property type="term" value="P:positive regulation of anterograde synaptic vesicle transport"/>
    <property type="evidence" value="ECO:0007669"/>
    <property type="project" value="TreeGrafter"/>
</dbReference>
<keyword evidence="8" id="KW-1185">Reference proteome</keyword>
<feature type="region of interest" description="Disordered" evidence="7">
    <location>
        <begin position="1"/>
        <end position="49"/>
    </location>
</feature>
<evidence type="ECO:0000256" key="2">
    <source>
        <dbReference type="ARBA" id="ARBA00010235"/>
    </source>
</evidence>
<comment type="similarity">
    <text evidence="2">Belongs to the BORCS5 family.</text>
</comment>
<dbReference type="PANTHER" id="PTHR31634:SF2">
    <property type="entry name" value="BLOC-1-RELATED COMPLEX SUBUNIT 5"/>
    <property type="match status" value="1"/>
</dbReference>
<keyword evidence="5" id="KW-0458">Lysosome</keyword>
<sequence>MGNEVSTNSTTPSSSMSFFSTRSQSQPPGSSTMITINSGHCNQTPENDPDVVKLNEIPKFLPIMKSTILPTSNSRDIYRQINPKLLYDKFSELHLRMNENARFIQAGQLEVFSKIKKTDVVVRRICNELKNRENKYKRLDCEMLKLHTLHSNIEDIYISIENICENIKEINSCLFDNQKMPPIYLGKNLKKHDDNDEDGDGTYINNKIIPAYEHTVVDAVDKRK</sequence>
<dbReference type="AlphaFoldDB" id="A0A0N5A5L4"/>
<evidence type="ECO:0000256" key="4">
    <source>
        <dbReference type="ARBA" id="ARBA00023136"/>
    </source>
</evidence>
<feature type="compositionally biased region" description="Low complexity" evidence="7">
    <location>
        <begin position="1"/>
        <end position="25"/>
    </location>
</feature>
<evidence type="ECO:0000256" key="5">
    <source>
        <dbReference type="ARBA" id="ARBA00023228"/>
    </source>
</evidence>
<organism evidence="8 9">
    <name type="scientific">Parastrongyloides trichosuri</name>
    <name type="common">Possum-specific nematode worm</name>
    <dbReference type="NCBI Taxonomy" id="131310"/>
    <lineage>
        <taxon>Eukaryota</taxon>
        <taxon>Metazoa</taxon>
        <taxon>Ecdysozoa</taxon>
        <taxon>Nematoda</taxon>
        <taxon>Chromadorea</taxon>
        <taxon>Rhabditida</taxon>
        <taxon>Tylenchina</taxon>
        <taxon>Panagrolaimomorpha</taxon>
        <taxon>Strongyloidoidea</taxon>
        <taxon>Strongyloididae</taxon>
        <taxon>Parastrongyloides</taxon>
    </lineage>
</organism>
<evidence type="ECO:0000256" key="1">
    <source>
        <dbReference type="ARBA" id="ARBA00004122"/>
    </source>
</evidence>
<dbReference type="WBParaSite" id="PTRK_0001699400.1">
    <property type="protein sequence ID" value="PTRK_0001699400.1"/>
    <property type="gene ID" value="PTRK_0001699400"/>
</dbReference>
<dbReference type="GO" id="GO:0098574">
    <property type="term" value="C:cytoplasmic side of lysosomal membrane"/>
    <property type="evidence" value="ECO:0007669"/>
    <property type="project" value="TreeGrafter"/>
</dbReference>
<evidence type="ECO:0000256" key="7">
    <source>
        <dbReference type="SAM" id="MobiDB-lite"/>
    </source>
</evidence>
<reference evidence="9" key="1">
    <citation type="submission" date="2017-02" db="UniProtKB">
        <authorList>
            <consortium name="WormBaseParasite"/>
        </authorList>
    </citation>
    <scope>IDENTIFICATION</scope>
</reference>
<dbReference type="InterPro" id="IPR018780">
    <property type="entry name" value="TBORCS5"/>
</dbReference>